<feature type="chain" id="PRO_5011570196" description="High-affinity zinc uptake system protein ZnuA" evidence="6">
    <location>
        <begin position="19"/>
        <end position="294"/>
    </location>
</feature>
<dbReference type="OrthoDB" id="9793396at2"/>
<evidence type="ECO:0000313" key="7">
    <source>
        <dbReference type="EMBL" id="SEB05583.1"/>
    </source>
</evidence>
<gene>
    <name evidence="7" type="ORF">SAMN05444370_1418</name>
</gene>
<dbReference type="AlphaFoldDB" id="A0A1H4G7F7"/>
<sequence length="294" mass="31351">MRAALAALFMLCALVASAAEPLKVYAVNAPLADFAARLGGARVEAVFPVPAGRDPAFWRPPLALIAEFQAADLILLNGAGFASWTQKVSLPRSRVVDTSRGFADRYIETEGVTHSHGPEGAHSHAAVASYTWLDFRQAAEQARAVADALTRRAPDAEAEIAERLDALTADLSALDTRARAIGEALRDVRVIASHPRYQYLARAYGVEIASLDWEAGETPTEAQWRAFDHLREGAARVLMVWEAEPAPEASAALTGRGVAGAVFDPGAASDAQSRSFIDRMSANLDALEAALSSM</sequence>
<keyword evidence="5" id="KW-0864">Zinc transport</keyword>
<accession>A0A1H4G7F7</accession>
<keyword evidence="8" id="KW-1185">Reference proteome</keyword>
<evidence type="ECO:0000313" key="8">
    <source>
        <dbReference type="Proteomes" id="UP000198703"/>
    </source>
</evidence>
<dbReference type="Pfam" id="PF01297">
    <property type="entry name" value="ZnuA"/>
    <property type="match status" value="1"/>
</dbReference>
<proteinExistence type="inferred from homology"/>
<protein>
    <recommendedName>
        <fullName evidence="2">High-affinity zinc uptake system protein ZnuA</fullName>
    </recommendedName>
</protein>
<evidence type="ECO:0000256" key="4">
    <source>
        <dbReference type="ARBA" id="ARBA00022729"/>
    </source>
</evidence>
<evidence type="ECO:0000256" key="6">
    <source>
        <dbReference type="SAM" id="SignalP"/>
    </source>
</evidence>
<keyword evidence="3" id="KW-0813">Transport</keyword>
<keyword evidence="5" id="KW-0406">Ion transport</keyword>
<evidence type="ECO:0000256" key="2">
    <source>
        <dbReference type="ARBA" id="ARBA00015915"/>
    </source>
</evidence>
<dbReference type="PANTHER" id="PTHR42953:SF3">
    <property type="entry name" value="HIGH-AFFINITY ZINC UPTAKE SYSTEM PROTEIN ZNUA"/>
    <property type="match status" value="1"/>
</dbReference>
<dbReference type="RefSeq" id="WP_093256761.1">
    <property type="nucleotide sequence ID" value="NZ_FNQM01000041.1"/>
</dbReference>
<feature type="signal peptide" evidence="6">
    <location>
        <begin position="1"/>
        <end position="18"/>
    </location>
</feature>
<dbReference type="GO" id="GO:0006829">
    <property type="term" value="P:zinc ion transport"/>
    <property type="evidence" value="ECO:0007669"/>
    <property type="project" value="UniProtKB-KW"/>
</dbReference>
<comment type="similarity">
    <text evidence="1">Belongs to the bacterial solute-binding protein 9 family.</text>
</comment>
<dbReference type="SUPFAM" id="SSF53807">
    <property type="entry name" value="Helical backbone' metal receptor"/>
    <property type="match status" value="1"/>
</dbReference>
<dbReference type="GO" id="GO:0046872">
    <property type="term" value="F:metal ion binding"/>
    <property type="evidence" value="ECO:0007669"/>
    <property type="project" value="InterPro"/>
</dbReference>
<dbReference type="STRING" id="89524.SAMN05444370_1418"/>
<dbReference type="InterPro" id="IPR050492">
    <property type="entry name" value="Bact_metal-bind_prot9"/>
</dbReference>
<dbReference type="Proteomes" id="UP000198703">
    <property type="component" value="Unassembled WGS sequence"/>
</dbReference>
<evidence type="ECO:0000256" key="1">
    <source>
        <dbReference type="ARBA" id="ARBA00011028"/>
    </source>
</evidence>
<evidence type="ECO:0000256" key="5">
    <source>
        <dbReference type="ARBA" id="ARBA00022906"/>
    </source>
</evidence>
<dbReference type="EMBL" id="FNQM01000041">
    <property type="protein sequence ID" value="SEB05583.1"/>
    <property type="molecule type" value="Genomic_DNA"/>
</dbReference>
<dbReference type="Gene3D" id="3.40.50.1980">
    <property type="entry name" value="Nitrogenase molybdenum iron protein domain"/>
    <property type="match status" value="2"/>
</dbReference>
<reference evidence="7 8" key="1">
    <citation type="submission" date="2016-10" db="EMBL/GenBank/DDBJ databases">
        <authorList>
            <person name="de Groot N.N."/>
        </authorList>
    </citation>
    <scope>NUCLEOTIDE SEQUENCE [LARGE SCALE GENOMIC DNA]</scope>
    <source>
        <strain evidence="7 8">DSM 15345</strain>
    </source>
</reference>
<keyword evidence="4 6" id="KW-0732">Signal</keyword>
<dbReference type="InterPro" id="IPR006127">
    <property type="entry name" value="ZnuA-like"/>
</dbReference>
<evidence type="ECO:0000256" key="3">
    <source>
        <dbReference type="ARBA" id="ARBA00022448"/>
    </source>
</evidence>
<keyword evidence="5" id="KW-0862">Zinc</keyword>
<name>A0A1H4G7F7_9RHOB</name>
<dbReference type="PANTHER" id="PTHR42953">
    <property type="entry name" value="HIGH-AFFINITY ZINC UPTAKE SYSTEM PROTEIN ZNUA-RELATED"/>
    <property type="match status" value="1"/>
</dbReference>
<organism evidence="7 8">
    <name type="scientific">Rubrimonas cliftonensis</name>
    <dbReference type="NCBI Taxonomy" id="89524"/>
    <lineage>
        <taxon>Bacteria</taxon>
        <taxon>Pseudomonadati</taxon>
        <taxon>Pseudomonadota</taxon>
        <taxon>Alphaproteobacteria</taxon>
        <taxon>Rhodobacterales</taxon>
        <taxon>Paracoccaceae</taxon>
        <taxon>Rubrimonas</taxon>
    </lineage>
</organism>